<dbReference type="EMBL" id="JAQQEZ010000021">
    <property type="protein sequence ID" value="MFM0004544.1"/>
    <property type="molecule type" value="Genomic_DNA"/>
</dbReference>
<evidence type="ECO:0000313" key="4">
    <source>
        <dbReference type="Proteomes" id="UP001629230"/>
    </source>
</evidence>
<dbReference type="InterPro" id="IPR029044">
    <property type="entry name" value="Nucleotide-diphossugar_trans"/>
</dbReference>
<comment type="caution">
    <text evidence="3">The sequence shown here is derived from an EMBL/GenBank/DDBJ whole genome shotgun (WGS) entry which is preliminary data.</text>
</comment>
<dbReference type="SUPFAM" id="SSF53448">
    <property type="entry name" value="Nucleotide-diphospho-sugar transferases"/>
    <property type="match status" value="1"/>
</dbReference>
<evidence type="ECO:0000313" key="3">
    <source>
        <dbReference type="EMBL" id="MFM0004544.1"/>
    </source>
</evidence>
<dbReference type="RefSeq" id="WP_408179385.1">
    <property type="nucleotide sequence ID" value="NZ_JAQQEZ010000021.1"/>
</dbReference>
<dbReference type="InterPro" id="IPR050256">
    <property type="entry name" value="Glycosyltransferase_2"/>
</dbReference>
<dbReference type="PANTHER" id="PTHR48090">
    <property type="entry name" value="UNDECAPRENYL-PHOSPHATE 4-DEOXY-4-FORMAMIDO-L-ARABINOSE TRANSFERASE-RELATED"/>
    <property type="match status" value="1"/>
</dbReference>
<keyword evidence="4" id="KW-1185">Reference proteome</keyword>
<proteinExistence type="predicted"/>
<keyword evidence="1" id="KW-0472">Membrane</keyword>
<dbReference type="Proteomes" id="UP001629230">
    <property type="component" value="Unassembled WGS sequence"/>
</dbReference>
<name>A0ABW9AWI3_9BURK</name>
<accession>A0ABW9AWI3</accession>
<organism evidence="3 4">
    <name type="scientific">Paraburkholderia dipogonis</name>
    <dbReference type="NCBI Taxonomy" id="1211383"/>
    <lineage>
        <taxon>Bacteria</taxon>
        <taxon>Pseudomonadati</taxon>
        <taxon>Pseudomonadota</taxon>
        <taxon>Betaproteobacteria</taxon>
        <taxon>Burkholderiales</taxon>
        <taxon>Burkholderiaceae</taxon>
        <taxon>Paraburkholderia</taxon>
    </lineage>
</organism>
<evidence type="ECO:0000256" key="1">
    <source>
        <dbReference type="SAM" id="Phobius"/>
    </source>
</evidence>
<dbReference type="Gene3D" id="3.90.550.10">
    <property type="entry name" value="Spore Coat Polysaccharide Biosynthesis Protein SpsA, Chain A"/>
    <property type="match status" value="1"/>
</dbReference>
<dbReference type="PANTHER" id="PTHR48090:SF7">
    <property type="entry name" value="RFBJ PROTEIN"/>
    <property type="match status" value="1"/>
</dbReference>
<feature type="transmembrane region" description="Helical" evidence="1">
    <location>
        <begin position="265"/>
        <end position="291"/>
    </location>
</feature>
<evidence type="ECO:0000259" key="2">
    <source>
        <dbReference type="Pfam" id="PF00535"/>
    </source>
</evidence>
<dbReference type="InterPro" id="IPR001173">
    <property type="entry name" value="Glyco_trans_2-like"/>
</dbReference>
<gene>
    <name evidence="3" type="ORF">PQR57_26395</name>
</gene>
<keyword evidence="1" id="KW-1133">Transmembrane helix</keyword>
<protein>
    <submittedName>
        <fullName evidence="3">Glycosyltransferase family 2 protein</fullName>
    </submittedName>
</protein>
<reference evidence="3 4" key="1">
    <citation type="journal article" date="2024" name="Chem. Sci.">
        <title>Discovery of megapolipeptins by genome mining of a Burkholderiales bacteria collection.</title>
        <authorList>
            <person name="Paulo B.S."/>
            <person name="Recchia M.J.J."/>
            <person name="Lee S."/>
            <person name="Fergusson C.H."/>
            <person name="Romanowski S.B."/>
            <person name="Hernandez A."/>
            <person name="Krull N."/>
            <person name="Liu D.Y."/>
            <person name="Cavanagh H."/>
            <person name="Bos A."/>
            <person name="Gray C.A."/>
            <person name="Murphy B.T."/>
            <person name="Linington R.G."/>
            <person name="Eustaquio A.S."/>
        </authorList>
    </citation>
    <scope>NUCLEOTIDE SEQUENCE [LARGE SCALE GENOMIC DNA]</scope>
    <source>
        <strain evidence="3 4">RL17-350-BIC-A</strain>
    </source>
</reference>
<dbReference type="Pfam" id="PF00535">
    <property type="entry name" value="Glycos_transf_2"/>
    <property type="match status" value="1"/>
</dbReference>
<sequence length="316" mass="34760">MQDFNPGTVAVVIPCYNEAATIATVVRDFRRALPEASIIAFDNNSTDDTARVAREAGADVIKVPLQGKGNVVRRMFADVEADVYVMVDGDATYDASVAPALIGKLVEERLDMVVGSRVSDEQAAYRLGHRFGNVMLTQCVASIFGRTFKDMLSGYRIFSRRYAKSFPAHASGFETETELTVHALGMRMPVAELPTRYISRPEGSESKLNTYRDGFRILMTIFKLVKSEKPFAFFTVGFAICALLSILLAIPVFETYVETGLVPRLPTALLSTALMLLGAILLICGIVLDTVTRGRIEVKRLAYLAIPASRKQEQSQ</sequence>
<dbReference type="CDD" id="cd04179">
    <property type="entry name" value="DPM_DPG-synthase_like"/>
    <property type="match status" value="1"/>
</dbReference>
<keyword evidence="1" id="KW-0812">Transmembrane</keyword>
<feature type="transmembrane region" description="Helical" evidence="1">
    <location>
        <begin position="231"/>
        <end position="253"/>
    </location>
</feature>
<feature type="domain" description="Glycosyltransferase 2-like" evidence="2">
    <location>
        <begin position="11"/>
        <end position="130"/>
    </location>
</feature>